<organism evidence="2 3">
    <name type="scientific">Pseudoalteromonas phenolica</name>
    <dbReference type="NCBI Taxonomy" id="161398"/>
    <lineage>
        <taxon>Bacteria</taxon>
        <taxon>Pseudomonadati</taxon>
        <taxon>Pseudomonadota</taxon>
        <taxon>Gammaproteobacteria</taxon>
        <taxon>Alteromonadales</taxon>
        <taxon>Pseudoalteromonadaceae</taxon>
        <taxon>Pseudoalteromonas</taxon>
    </lineage>
</organism>
<feature type="signal peptide" evidence="1">
    <location>
        <begin position="1"/>
        <end position="19"/>
    </location>
</feature>
<sequence>MKYLLSLFILLLISFSADADKVTLLSDDANDLELFYKDGRNDIASDSYRLLFENIENVNFELKIAPTARIDALLKQDKTICAVNRIKTEERQLYNLYSYPVHLYPSHRLYYFKDRTPLLDNMLTENGELISLNKLFNHYSMASLAIETGRSYGKGLDKQIQLLKNENLLARAGSDAYDAMIKLFARHRVDFLISYPTIFKQYYAEDDTDIASVTVNNHPKFIAGHIACSSTPRSKKIITEINKTLLRLYPTEPYLSMHLHHVPNTEQSLLTRRISDLFLKYKLLSD</sequence>
<dbReference type="AlphaFoldDB" id="A0A5R9Q2L7"/>
<protein>
    <recommendedName>
        <fullName evidence="4">Solute-binding protein family 3/N-terminal domain-containing protein</fullName>
    </recommendedName>
</protein>
<keyword evidence="1" id="KW-0732">Signal</keyword>
<comment type="caution">
    <text evidence="2">The sequence shown here is derived from an EMBL/GenBank/DDBJ whole genome shotgun (WGS) entry which is preliminary data.</text>
</comment>
<evidence type="ECO:0000256" key="1">
    <source>
        <dbReference type="SAM" id="SignalP"/>
    </source>
</evidence>
<dbReference type="RefSeq" id="WP_138481094.1">
    <property type="nucleotide sequence ID" value="NZ_PPSW01000014.1"/>
</dbReference>
<feature type="chain" id="PRO_5024355736" description="Solute-binding protein family 3/N-terminal domain-containing protein" evidence="1">
    <location>
        <begin position="20"/>
        <end position="286"/>
    </location>
</feature>
<evidence type="ECO:0000313" key="3">
    <source>
        <dbReference type="Proteomes" id="UP000309186"/>
    </source>
</evidence>
<gene>
    <name evidence="2" type="ORF">C1E24_10195</name>
</gene>
<dbReference type="Proteomes" id="UP000309186">
    <property type="component" value="Unassembled WGS sequence"/>
</dbReference>
<name>A0A5R9Q2L7_9GAMM</name>
<dbReference type="OrthoDB" id="5764299at2"/>
<proteinExistence type="predicted"/>
<accession>A0A5R9Q2L7</accession>
<dbReference type="SUPFAM" id="SSF53850">
    <property type="entry name" value="Periplasmic binding protein-like II"/>
    <property type="match status" value="1"/>
</dbReference>
<dbReference type="EMBL" id="PPSW01000014">
    <property type="protein sequence ID" value="TLX47165.1"/>
    <property type="molecule type" value="Genomic_DNA"/>
</dbReference>
<evidence type="ECO:0008006" key="4">
    <source>
        <dbReference type="Google" id="ProtNLM"/>
    </source>
</evidence>
<evidence type="ECO:0000313" key="2">
    <source>
        <dbReference type="EMBL" id="TLX47165.1"/>
    </source>
</evidence>
<reference evidence="2 3" key="1">
    <citation type="submission" date="2018-01" db="EMBL/GenBank/DDBJ databases">
        <title>Co-occurrence of chitin degradation, pigmentation and bioactivity in marine Pseudoalteromonas.</title>
        <authorList>
            <person name="Paulsen S."/>
            <person name="Gram L."/>
            <person name="Machado H."/>
        </authorList>
    </citation>
    <scope>NUCLEOTIDE SEQUENCE [LARGE SCALE GENOMIC DNA]</scope>
    <source>
        <strain evidence="2 3">S3663</strain>
    </source>
</reference>